<dbReference type="STRING" id="54915.ADS79_27070"/>
<dbReference type="Gene3D" id="1.10.260.40">
    <property type="entry name" value="lambda repressor-like DNA-binding domains"/>
    <property type="match status" value="1"/>
</dbReference>
<reference evidence="4" key="2">
    <citation type="submission" date="2015-07" db="EMBL/GenBank/DDBJ databases">
        <title>MeaNS - Measles Nucleotide Surveillance Program.</title>
        <authorList>
            <person name="Tran T."/>
            <person name="Druce J."/>
        </authorList>
    </citation>
    <scope>NUCLEOTIDE SEQUENCE</scope>
    <source>
        <strain evidence="4">DSM 9887</strain>
    </source>
</reference>
<reference evidence="3 6" key="3">
    <citation type="submission" date="2019-06" db="EMBL/GenBank/DDBJ databases">
        <title>Whole genome shotgun sequence of Brevibacillus reuszeri NBRC 15719.</title>
        <authorList>
            <person name="Hosoyama A."/>
            <person name="Uohara A."/>
            <person name="Ohji S."/>
            <person name="Ichikawa N."/>
        </authorList>
    </citation>
    <scope>NUCLEOTIDE SEQUENCE [LARGE SCALE GENOMIC DNA]</scope>
    <source>
        <strain evidence="3 6">NBRC 15719</strain>
    </source>
</reference>
<dbReference type="EMBL" id="BJON01000020">
    <property type="protein sequence ID" value="GED71230.1"/>
    <property type="molecule type" value="Genomic_DNA"/>
</dbReference>
<dbReference type="AlphaFoldDB" id="A0A0K9YLF9"/>
<dbReference type="GO" id="GO:0003677">
    <property type="term" value="F:DNA binding"/>
    <property type="evidence" value="ECO:0007669"/>
    <property type="project" value="UniProtKB-KW"/>
</dbReference>
<proteinExistence type="predicted"/>
<name>A0A0K9YLF9_9BACL</name>
<evidence type="ECO:0000313" key="4">
    <source>
        <dbReference type="EMBL" id="KNB69529.1"/>
    </source>
</evidence>
<dbReference type="PROSITE" id="PS50943">
    <property type="entry name" value="HTH_CROC1"/>
    <property type="match status" value="1"/>
</dbReference>
<dbReference type="InterPro" id="IPR010982">
    <property type="entry name" value="Lambda_DNA-bd_dom_sf"/>
</dbReference>
<accession>A0A0K9YLF9</accession>
<dbReference type="GO" id="GO:0005829">
    <property type="term" value="C:cytosol"/>
    <property type="evidence" value="ECO:0007669"/>
    <property type="project" value="TreeGrafter"/>
</dbReference>
<dbReference type="InterPro" id="IPR001387">
    <property type="entry name" value="Cro/C1-type_HTH"/>
</dbReference>
<evidence type="ECO:0000259" key="2">
    <source>
        <dbReference type="PROSITE" id="PS50943"/>
    </source>
</evidence>
<dbReference type="CDD" id="cd00093">
    <property type="entry name" value="HTH_XRE"/>
    <property type="match status" value="1"/>
</dbReference>
<dbReference type="PATRIC" id="fig|54915.3.peg.4596"/>
<dbReference type="Proteomes" id="UP000319578">
    <property type="component" value="Unassembled WGS sequence"/>
</dbReference>
<dbReference type="InterPro" id="IPR050807">
    <property type="entry name" value="TransReg_Diox_bact_type"/>
</dbReference>
<feature type="domain" description="HTH cro/C1-type" evidence="2">
    <location>
        <begin position="12"/>
        <end position="66"/>
    </location>
</feature>
<evidence type="ECO:0000313" key="6">
    <source>
        <dbReference type="Proteomes" id="UP000319578"/>
    </source>
</evidence>
<evidence type="ECO:0000256" key="1">
    <source>
        <dbReference type="ARBA" id="ARBA00023125"/>
    </source>
</evidence>
<dbReference type="PANTHER" id="PTHR46797:SF20">
    <property type="entry name" value="BLR4304 PROTEIN"/>
    <property type="match status" value="1"/>
</dbReference>
<sequence>MKDTNTKLGNCIRQKRLKKGFTLDQLSIRSGVNKGHISDIENGKVSMKLETMDALINALQTDYRNLYNIYLSKIGTVESCRQFIFRCIERNDHIIAKRGLHKLFFMSSKGRITTNSVDELVIFFDI</sequence>
<comment type="caution">
    <text evidence="4">The sequence shown here is derived from an EMBL/GenBank/DDBJ whole genome shotgun (WGS) entry which is preliminary data.</text>
</comment>
<protein>
    <recommendedName>
        <fullName evidence="2">HTH cro/C1-type domain-containing protein</fullName>
    </recommendedName>
</protein>
<dbReference type="SUPFAM" id="SSF47413">
    <property type="entry name" value="lambda repressor-like DNA-binding domains"/>
    <property type="match status" value="1"/>
</dbReference>
<dbReference type="PANTHER" id="PTHR46797">
    <property type="entry name" value="HTH-TYPE TRANSCRIPTIONAL REGULATOR"/>
    <property type="match status" value="1"/>
</dbReference>
<keyword evidence="6" id="KW-1185">Reference proteome</keyword>
<gene>
    <name evidence="4" type="ORF">ADS79_27070</name>
    <name evidence="3" type="ORF">BRE01_49320</name>
</gene>
<keyword evidence="1" id="KW-0238">DNA-binding</keyword>
<dbReference type="Pfam" id="PF01381">
    <property type="entry name" value="HTH_3"/>
    <property type="match status" value="1"/>
</dbReference>
<organism evidence="4 5">
    <name type="scientific">Brevibacillus reuszeri</name>
    <dbReference type="NCBI Taxonomy" id="54915"/>
    <lineage>
        <taxon>Bacteria</taxon>
        <taxon>Bacillati</taxon>
        <taxon>Bacillota</taxon>
        <taxon>Bacilli</taxon>
        <taxon>Bacillales</taxon>
        <taxon>Paenibacillaceae</taxon>
        <taxon>Brevibacillus</taxon>
    </lineage>
</organism>
<dbReference type="RefSeq" id="WP_049741554.1">
    <property type="nucleotide sequence ID" value="NZ_JARMFB010000002.1"/>
</dbReference>
<dbReference type="EMBL" id="LGIQ01000011">
    <property type="protein sequence ID" value="KNB69529.1"/>
    <property type="molecule type" value="Genomic_DNA"/>
</dbReference>
<evidence type="ECO:0000313" key="5">
    <source>
        <dbReference type="Proteomes" id="UP000036834"/>
    </source>
</evidence>
<dbReference type="Proteomes" id="UP000036834">
    <property type="component" value="Unassembled WGS sequence"/>
</dbReference>
<dbReference type="GO" id="GO:0003700">
    <property type="term" value="F:DNA-binding transcription factor activity"/>
    <property type="evidence" value="ECO:0007669"/>
    <property type="project" value="TreeGrafter"/>
</dbReference>
<dbReference type="SMART" id="SM00530">
    <property type="entry name" value="HTH_XRE"/>
    <property type="match status" value="1"/>
</dbReference>
<evidence type="ECO:0000313" key="3">
    <source>
        <dbReference type="EMBL" id="GED71230.1"/>
    </source>
</evidence>
<reference evidence="5" key="1">
    <citation type="submission" date="2015-07" db="EMBL/GenBank/DDBJ databases">
        <title>Genome sequencing project for genomic taxonomy and phylogenomics of Bacillus-like bacteria.</title>
        <authorList>
            <person name="Liu B."/>
            <person name="Wang J."/>
            <person name="Zhu Y."/>
            <person name="Liu G."/>
            <person name="Chen Q."/>
            <person name="Chen Z."/>
            <person name="Lan J."/>
            <person name="Che J."/>
            <person name="Ge C."/>
            <person name="Shi H."/>
            <person name="Pan Z."/>
            <person name="Liu X."/>
        </authorList>
    </citation>
    <scope>NUCLEOTIDE SEQUENCE [LARGE SCALE GENOMIC DNA]</scope>
    <source>
        <strain evidence="5">DSM 9887</strain>
    </source>
</reference>